<evidence type="ECO:0000313" key="2">
    <source>
        <dbReference type="Proteomes" id="UP001174909"/>
    </source>
</evidence>
<sequence>MEVGELEKLWDKVLGRYHRAVQSLVVGILQESQYAVEKLVHAISHMRTPESAKTAALAVQKVVLMVECLTVLFKDVKDILLLGQLLRMPEETLAAIDSYYEEDCHKMSHMLSLWLMEDHEDPVTPLRDALNSLGKEEVSQTLVLLTSLVTNTLSASVDIKADDFPWKGHLMTLSNLMRVFKKVIYLDRVSNAFGMSPEAMSGDEEERLGKVSNFFLEKKLTWKHLRKLLIRHNEMQAVQFVDLMEQYVREDAPLTAVLAHEVLKKVEILGNFASTYALPEGKLL</sequence>
<comment type="caution">
    <text evidence="1">The sequence shown here is derived from an EMBL/GenBank/DDBJ whole genome shotgun (WGS) entry which is preliminary data.</text>
</comment>
<dbReference type="EMBL" id="CASHTH010002703">
    <property type="protein sequence ID" value="CAI8033919.1"/>
    <property type="molecule type" value="Genomic_DNA"/>
</dbReference>
<dbReference type="AlphaFoldDB" id="A0AA35SQV3"/>
<keyword evidence="2" id="KW-1185">Reference proteome</keyword>
<dbReference type="Proteomes" id="UP001174909">
    <property type="component" value="Unassembled WGS sequence"/>
</dbReference>
<name>A0AA35SQV3_GEOBA</name>
<organism evidence="1 2">
    <name type="scientific">Geodia barretti</name>
    <name type="common">Barrett's horny sponge</name>
    <dbReference type="NCBI Taxonomy" id="519541"/>
    <lineage>
        <taxon>Eukaryota</taxon>
        <taxon>Metazoa</taxon>
        <taxon>Porifera</taxon>
        <taxon>Demospongiae</taxon>
        <taxon>Heteroscleromorpha</taxon>
        <taxon>Tetractinellida</taxon>
        <taxon>Astrophorina</taxon>
        <taxon>Geodiidae</taxon>
        <taxon>Geodia</taxon>
    </lineage>
</organism>
<evidence type="ECO:0000313" key="1">
    <source>
        <dbReference type="EMBL" id="CAI8033919.1"/>
    </source>
</evidence>
<gene>
    <name evidence="1" type="ORF">GBAR_LOCUS19121</name>
</gene>
<proteinExistence type="predicted"/>
<accession>A0AA35SQV3</accession>
<protein>
    <submittedName>
        <fullName evidence="1">Uncharacterized protein</fullName>
    </submittedName>
</protein>
<reference evidence="1" key="1">
    <citation type="submission" date="2023-03" db="EMBL/GenBank/DDBJ databases">
        <authorList>
            <person name="Steffen K."/>
            <person name="Cardenas P."/>
        </authorList>
    </citation>
    <scope>NUCLEOTIDE SEQUENCE</scope>
</reference>